<dbReference type="AlphaFoldDB" id="A0ABD1F3S4"/>
<sequence length="745" mass="84881">MENQKMSEPEAIQDNVSAINEDKKSIQEEEREKILNVENERKNVAEAVEDKKPKEVKEGMEVKPKKIPIGGIQMPGFFTRSKSKEHCKDDDQTEGTELIEQDKEKKEESTSSSAKLKLPNIFKKNKSVDVETGEKNDESKDRLKLLETIRQPIVSVFQRIKRAPESQNLTNQQGQAGLASMETLEDKSHDDKTNSELKNIPLDDSKEQEQKQDEPKIHWAQNIKEYKLAIGGFLLFFLLIIIIVICLSKSGPVPLPTPPLRDGKYIETVTSCGKVEGKMEDSSFAFRGIPYARPPIEDLRFKYAQPLDQVEYCWNGTLQAHNATPTCLQILANQTVTGVEDCLTLDIVTPYVRYDNPLPVIVLIGADSFIGGSPGKMRPSARYARSRDVVFVRPNFRLGALGFLSLDILSESDYPHTSGNYGLSDILEALRWIQLNIVHFGGDKRSVTLFGHKAGATMVTALATMSNARKYFTRAWASSGGSIYPSKLRKDTEIEFRQFLQQINCDNAACLRNIQPTKLIKSVPHTWIKPQPDLPARDEDPTKRHQWLVIDGRILKENPSEVWQRDQLRVDLVIGSTAQAANSELLRFKHINWTEFLIRHHINESYIGTQNLTKDVTAKYQANYRGLSSLVTDIRIVCPLYNIWSQMTKVTFYVVNQTRENQITDIDSDIDAILGRYEPKTPEQRRYFSAMQGLFYHFVWYGKVEQKSLNKTVLIVDQDVLPNSTYSHCNYWILKDFVPKFAALD</sequence>
<keyword evidence="6" id="KW-1185">Reference proteome</keyword>
<evidence type="ECO:0000313" key="6">
    <source>
        <dbReference type="Proteomes" id="UP001566132"/>
    </source>
</evidence>
<feature type="region of interest" description="Disordered" evidence="2">
    <location>
        <begin position="184"/>
        <end position="212"/>
    </location>
</feature>
<dbReference type="Gene3D" id="3.40.50.1820">
    <property type="entry name" value="alpha/beta hydrolase"/>
    <property type="match status" value="1"/>
</dbReference>
<evidence type="ECO:0000256" key="3">
    <source>
        <dbReference type="SAM" id="Phobius"/>
    </source>
</evidence>
<dbReference type="EMBL" id="JBDJPC010000003">
    <property type="protein sequence ID" value="KAL1509779.1"/>
    <property type="molecule type" value="Genomic_DNA"/>
</dbReference>
<evidence type="ECO:0000256" key="1">
    <source>
        <dbReference type="ARBA" id="ARBA00023180"/>
    </source>
</evidence>
<feature type="transmembrane region" description="Helical" evidence="3">
    <location>
        <begin position="226"/>
        <end position="245"/>
    </location>
</feature>
<dbReference type="Proteomes" id="UP001566132">
    <property type="component" value="Unassembled WGS sequence"/>
</dbReference>
<feature type="region of interest" description="Disordered" evidence="2">
    <location>
        <begin position="1"/>
        <end position="117"/>
    </location>
</feature>
<feature type="compositionally biased region" description="Basic and acidic residues" evidence="2">
    <location>
        <begin position="20"/>
        <end position="64"/>
    </location>
</feature>
<evidence type="ECO:0000259" key="4">
    <source>
        <dbReference type="Pfam" id="PF00135"/>
    </source>
</evidence>
<evidence type="ECO:0000313" key="5">
    <source>
        <dbReference type="EMBL" id="KAL1509779.1"/>
    </source>
</evidence>
<dbReference type="PANTHER" id="PTHR11559">
    <property type="entry name" value="CARBOXYLESTERASE"/>
    <property type="match status" value="1"/>
</dbReference>
<accession>A0ABD1F3S4</accession>
<organism evidence="5 6">
    <name type="scientific">Hypothenemus hampei</name>
    <name type="common">Coffee berry borer</name>
    <dbReference type="NCBI Taxonomy" id="57062"/>
    <lineage>
        <taxon>Eukaryota</taxon>
        <taxon>Metazoa</taxon>
        <taxon>Ecdysozoa</taxon>
        <taxon>Arthropoda</taxon>
        <taxon>Hexapoda</taxon>
        <taxon>Insecta</taxon>
        <taxon>Pterygota</taxon>
        <taxon>Neoptera</taxon>
        <taxon>Endopterygota</taxon>
        <taxon>Coleoptera</taxon>
        <taxon>Polyphaga</taxon>
        <taxon>Cucujiformia</taxon>
        <taxon>Curculionidae</taxon>
        <taxon>Scolytinae</taxon>
        <taxon>Hypothenemus</taxon>
    </lineage>
</organism>
<dbReference type="InterPro" id="IPR019819">
    <property type="entry name" value="Carboxylesterase_B_CS"/>
</dbReference>
<feature type="domain" description="Carboxylesterase type B" evidence="4">
    <location>
        <begin position="270"/>
        <end position="661"/>
    </location>
</feature>
<dbReference type="SUPFAM" id="SSF53474">
    <property type="entry name" value="alpha/beta-Hydrolases"/>
    <property type="match status" value="1"/>
</dbReference>
<dbReference type="InterPro" id="IPR050309">
    <property type="entry name" value="Type-B_Carboxylest/Lipase"/>
</dbReference>
<proteinExistence type="predicted"/>
<evidence type="ECO:0000256" key="2">
    <source>
        <dbReference type="SAM" id="MobiDB-lite"/>
    </source>
</evidence>
<gene>
    <name evidence="5" type="ORF">ABEB36_004463</name>
</gene>
<dbReference type="InterPro" id="IPR029058">
    <property type="entry name" value="AB_hydrolase_fold"/>
</dbReference>
<name>A0ABD1F3S4_HYPHA</name>
<reference evidence="5 6" key="1">
    <citation type="submission" date="2024-05" db="EMBL/GenBank/DDBJ databases">
        <title>Genetic variation in Jamaican populations of the coffee berry borer (Hypothenemus hampei).</title>
        <authorList>
            <person name="Errbii M."/>
            <person name="Myrie A."/>
        </authorList>
    </citation>
    <scope>NUCLEOTIDE SEQUENCE [LARGE SCALE GENOMIC DNA]</scope>
    <source>
        <strain evidence="5">JA-Hopewell-2020-01-JO</strain>
        <tissue evidence="5">Whole body</tissue>
    </source>
</reference>
<dbReference type="PROSITE" id="PS00941">
    <property type="entry name" value="CARBOXYLESTERASE_B_2"/>
    <property type="match status" value="1"/>
</dbReference>
<dbReference type="Pfam" id="PF00135">
    <property type="entry name" value="COesterase"/>
    <property type="match status" value="1"/>
</dbReference>
<comment type="caution">
    <text evidence="5">The sequence shown here is derived from an EMBL/GenBank/DDBJ whole genome shotgun (WGS) entry which is preliminary data.</text>
</comment>
<keyword evidence="3" id="KW-1133">Transmembrane helix</keyword>
<feature type="compositionally biased region" description="Basic and acidic residues" evidence="2">
    <location>
        <begin position="100"/>
        <end position="109"/>
    </location>
</feature>
<dbReference type="InterPro" id="IPR002018">
    <property type="entry name" value="CarbesteraseB"/>
</dbReference>
<keyword evidence="3" id="KW-0812">Transmembrane</keyword>
<keyword evidence="1" id="KW-0325">Glycoprotein</keyword>
<protein>
    <recommendedName>
        <fullName evidence="4">Carboxylesterase type B domain-containing protein</fullName>
    </recommendedName>
</protein>
<keyword evidence="3" id="KW-0472">Membrane</keyword>